<comment type="caution">
    <text evidence="5">The sequence shown here is derived from an EMBL/GenBank/DDBJ whole genome shotgun (WGS) entry which is preliminary data.</text>
</comment>
<dbReference type="CDD" id="cd03784">
    <property type="entry name" value="GT1_Gtf-like"/>
    <property type="match status" value="1"/>
</dbReference>
<feature type="domain" description="Glycosyltransferase subfamily 4-like N-terminal" evidence="4">
    <location>
        <begin position="19"/>
        <end position="122"/>
    </location>
</feature>
<keyword evidence="6" id="KW-1185">Reference proteome</keyword>
<evidence type="ECO:0000256" key="1">
    <source>
        <dbReference type="ARBA" id="ARBA00022676"/>
    </source>
</evidence>
<dbReference type="EMBL" id="JBHLUD010000002">
    <property type="protein sequence ID" value="MFC0541408.1"/>
    <property type="molecule type" value="Genomic_DNA"/>
</dbReference>
<evidence type="ECO:0000259" key="4">
    <source>
        <dbReference type="Pfam" id="PF13579"/>
    </source>
</evidence>
<evidence type="ECO:0000256" key="2">
    <source>
        <dbReference type="ARBA" id="ARBA00022679"/>
    </source>
</evidence>
<evidence type="ECO:0000313" key="6">
    <source>
        <dbReference type="Proteomes" id="UP001589810"/>
    </source>
</evidence>
<dbReference type="PANTHER" id="PTHR48050:SF13">
    <property type="entry name" value="STEROL 3-BETA-GLUCOSYLTRANSFERASE UGT80A2"/>
    <property type="match status" value="1"/>
</dbReference>
<dbReference type="PANTHER" id="PTHR48050">
    <property type="entry name" value="STEROL 3-BETA-GLUCOSYLTRANSFERASE"/>
    <property type="match status" value="1"/>
</dbReference>
<dbReference type="InterPro" id="IPR010610">
    <property type="entry name" value="EryCIII-like_C"/>
</dbReference>
<keyword evidence="2" id="KW-0808">Transferase</keyword>
<dbReference type="Proteomes" id="UP001589810">
    <property type="component" value="Unassembled WGS sequence"/>
</dbReference>
<evidence type="ECO:0000313" key="5">
    <source>
        <dbReference type="EMBL" id="MFC0541408.1"/>
    </source>
</evidence>
<dbReference type="RefSeq" id="WP_273942586.1">
    <property type="nucleotide sequence ID" value="NZ_CP097263.1"/>
</dbReference>
<feature type="domain" description="Erythromycin biosynthesis protein CIII-like C-terminal" evidence="3">
    <location>
        <begin position="275"/>
        <end position="380"/>
    </location>
</feature>
<evidence type="ECO:0000259" key="3">
    <source>
        <dbReference type="Pfam" id="PF06722"/>
    </source>
</evidence>
<gene>
    <name evidence="5" type="ORF">ACFFH7_07930</name>
</gene>
<dbReference type="Pfam" id="PF13579">
    <property type="entry name" value="Glyco_trans_4_4"/>
    <property type="match status" value="1"/>
</dbReference>
<reference evidence="5 6" key="1">
    <citation type="submission" date="2024-09" db="EMBL/GenBank/DDBJ databases">
        <authorList>
            <person name="Sun Q."/>
            <person name="Mori K."/>
        </authorList>
    </citation>
    <scope>NUCLEOTIDE SEQUENCE [LARGE SCALE GENOMIC DNA]</scope>
    <source>
        <strain evidence="5 6">TBRC 1432</strain>
    </source>
</reference>
<dbReference type="InterPro" id="IPR028098">
    <property type="entry name" value="Glyco_trans_4-like_N"/>
</dbReference>
<sequence length="389" mass="41550">MRVVVTGFDSRGGVEPLVALAVRLRERGAEVTVCLPPDEEFERRLTGAGVRMVPFGAPVRPLATKPGPPDLPRRAAEVIAGQREVLGKLEADVLVATGVMPACAGARTIAEELGARYVYATFQQLTLPSPDHPPIAYPGRPFPENADVEQLWDWDRDSINLLFRDVVNADRRGQGLPPIDDVRDYVITPQPLLAADPVLSPWREAELRVVQTGAWLLPDERPLPADLLAFLDAGEPPVYVGFGSMPMHDTDPEQVVEAVRRHGRRMVLSRGWADLTSVGDDCFVTGEANHQALFRRCAAVVHHGGAGTTVTAAWSGAPQVVVPQGADQPYWAQRVAELGIGAAHAGPVPTAESLSAALGIALDRADQAKSVAATISTDGAARAAKMLAP</sequence>
<dbReference type="InterPro" id="IPR050426">
    <property type="entry name" value="Glycosyltransferase_28"/>
</dbReference>
<dbReference type="Pfam" id="PF06722">
    <property type="entry name" value="EryCIII-like_C"/>
    <property type="match status" value="1"/>
</dbReference>
<organism evidence="5 6">
    <name type="scientific">Kutzneria chonburiensis</name>
    <dbReference type="NCBI Taxonomy" id="1483604"/>
    <lineage>
        <taxon>Bacteria</taxon>
        <taxon>Bacillati</taxon>
        <taxon>Actinomycetota</taxon>
        <taxon>Actinomycetes</taxon>
        <taxon>Pseudonocardiales</taxon>
        <taxon>Pseudonocardiaceae</taxon>
        <taxon>Kutzneria</taxon>
    </lineage>
</organism>
<protein>
    <submittedName>
        <fullName evidence="5">Glycosyltransferase</fullName>
    </submittedName>
</protein>
<accession>A0ABV6MM79</accession>
<proteinExistence type="predicted"/>
<dbReference type="SUPFAM" id="SSF53756">
    <property type="entry name" value="UDP-Glycosyltransferase/glycogen phosphorylase"/>
    <property type="match status" value="1"/>
</dbReference>
<dbReference type="InterPro" id="IPR002213">
    <property type="entry name" value="UDP_glucos_trans"/>
</dbReference>
<name>A0ABV6MM79_9PSEU</name>
<dbReference type="Gene3D" id="3.40.50.2000">
    <property type="entry name" value="Glycogen Phosphorylase B"/>
    <property type="match status" value="2"/>
</dbReference>
<keyword evidence="1" id="KW-0328">Glycosyltransferase</keyword>